<feature type="transmembrane region" description="Helical" evidence="1">
    <location>
        <begin position="248"/>
        <end position="268"/>
    </location>
</feature>
<sequence>MDTPFPDETTMVVDDTLTDITVTPTDQQQVETIPVKITYEDYGSKDTYFERLIIRVLVETCNLGDELNNVTTREDYHKTTMLGDSFDYFYDTFYREIFEAFEIKNMTGCEISHIKEVIQAAISDIQEYGPSTVFFNMKHDPEVEHIAFMYILSTITGSIQKYREMQEIINKSVINDNVCIFNIDDVGMVDQIVKEIDKSGSRIKSFQWYVFSGLQNNHAVYNKKEGVLVYNIQDPHTFIGNGIREGRFYQAATLTSIGLLGLVGYFLYKRYN</sequence>
<evidence type="ECO:0000313" key="2">
    <source>
        <dbReference type="EMBL" id="QHU08517.1"/>
    </source>
</evidence>
<keyword evidence="1" id="KW-0812">Transmembrane</keyword>
<reference evidence="2" key="1">
    <citation type="journal article" date="2020" name="Nature">
        <title>Giant virus diversity and host interactions through global metagenomics.</title>
        <authorList>
            <person name="Schulz F."/>
            <person name="Roux S."/>
            <person name="Paez-Espino D."/>
            <person name="Jungbluth S."/>
            <person name="Walsh D.A."/>
            <person name="Denef V.J."/>
            <person name="McMahon K.D."/>
            <person name="Konstantinidis K.T."/>
            <person name="Eloe-Fadrosh E.A."/>
            <person name="Kyrpides N.C."/>
            <person name="Woyke T."/>
        </authorList>
    </citation>
    <scope>NUCLEOTIDE SEQUENCE</scope>
    <source>
        <strain evidence="2">GVMAG-S-1062768-28</strain>
    </source>
</reference>
<keyword evidence="1" id="KW-0472">Membrane</keyword>
<dbReference type="AlphaFoldDB" id="A0A6C0JVU8"/>
<organism evidence="2">
    <name type="scientific">viral metagenome</name>
    <dbReference type="NCBI Taxonomy" id="1070528"/>
    <lineage>
        <taxon>unclassified sequences</taxon>
        <taxon>metagenomes</taxon>
        <taxon>organismal metagenomes</taxon>
    </lineage>
</organism>
<protein>
    <submittedName>
        <fullName evidence="2">Uncharacterized protein</fullName>
    </submittedName>
</protein>
<accession>A0A6C0JVU8</accession>
<dbReference type="EMBL" id="MN740697">
    <property type="protein sequence ID" value="QHU08517.1"/>
    <property type="molecule type" value="Genomic_DNA"/>
</dbReference>
<evidence type="ECO:0000256" key="1">
    <source>
        <dbReference type="SAM" id="Phobius"/>
    </source>
</evidence>
<keyword evidence="1" id="KW-1133">Transmembrane helix</keyword>
<name>A0A6C0JVU8_9ZZZZ</name>
<proteinExistence type="predicted"/>